<sequence>TKEWSGTGFIISLICGNVSLFWIKLKKVELTQIERGIRKRLLLKRKEQDRHKYIIKSNPV</sequence>
<feature type="non-terminal residue" evidence="2">
    <location>
        <position position="1"/>
    </location>
</feature>
<dbReference type="EMBL" id="CM010715">
    <property type="protein sequence ID" value="RZC47369.1"/>
    <property type="molecule type" value="Genomic_DNA"/>
</dbReference>
<protein>
    <submittedName>
        <fullName evidence="2">Uncharacterized protein</fullName>
    </submittedName>
</protein>
<keyword evidence="1" id="KW-0812">Transmembrane</keyword>
<evidence type="ECO:0000313" key="2">
    <source>
        <dbReference type="EMBL" id="RZC47369.1"/>
    </source>
</evidence>
<organism evidence="2 3">
    <name type="scientific">Papaver somniferum</name>
    <name type="common">Opium poppy</name>
    <dbReference type="NCBI Taxonomy" id="3469"/>
    <lineage>
        <taxon>Eukaryota</taxon>
        <taxon>Viridiplantae</taxon>
        <taxon>Streptophyta</taxon>
        <taxon>Embryophyta</taxon>
        <taxon>Tracheophyta</taxon>
        <taxon>Spermatophyta</taxon>
        <taxon>Magnoliopsida</taxon>
        <taxon>Ranunculales</taxon>
        <taxon>Papaveraceae</taxon>
        <taxon>Papaveroideae</taxon>
        <taxon>Papaver</taxon>
    </lineage>
</organism>
<accession>A0A4Y7IIU5</accession>
<gene>
    <name evidence="2" type="ORF">C5167_040322</name>
</gene>
<dbReference type="Gramene" id="RZC47369">
    <property type="protein sequence ID" value="RZC47369"/>
    <property type="gene ID" value="C5167_040322"/>
</dbReference>
<keyword evidence="3" id="KW-1185">Reference proteome</keyword>
<evidence type="ECO:0000256" key="1">
    <source>
        <dbReference type="SAM" id="Phobius"/>
    </source>
</evidence>
<dbReference type="Proteomes" id="UP000316621">
    <property type="component" value="Chromosome 1"/>
</dbReference>
<evidence type="ECO:0000313" key="3">
    <source>
        <dbReference type="Proteomes" id="UP000316621"/>
    </source>
</evidence>
<dbReference type="AlphaFoldDB" id="A0A4Y7IIU5"/>
<feature type="transmembrane region" description="Helical" evidence="1">
    <location>
        <begin position="6"/>
        <end position="25"/>
    </location>
</feature>
<keyword evidence="1" id="KW-0472">Membrane</keyword>
<name>A0A4Y7IIU5_PAPSO</name>
<proteinExistence type="predicted"/>
<keyword evidence="1" id="KW-1133">Transmembrane helix</keyword>
<reference evidence="2 3" key="1">
    <citation type="journal article" date="2018" name="Science">
        <title>The opium poppy genome and morphinan production.</title>
        <authorList>
            <person name="Guo L."/>
            <person name="Winzer T."/>
            <person name="Yang X."/>
            <person name="Li Y."/>
            <person name="Ning Z."/>
            <person name="He Z."/>
            <person name="Teodor R."/>
            <person name="Lu Y."/>
            <person name="Bowser T.A."/>
            <person name="Graham I.A."/>
            <person name="Ye K."/>
        </authorList>
    </citation>
    <scope>NUCLEOTIDE SEQUENCE [LARGE SCALE GENOMIC DNA]</scope>
    <source>
        <strain evidence="3">cv. HN1</strain>
        <tissue evidence="2">Leaves</tissue>
    </source>
</reference>